<dbReference type="GO" id="GO:0004419">
    <property type="term" value="F:hydroxymethylglutaryl-CoA lyase activity"/>
    <property type="evidence" value="ECO:0007669"/>
    <property type="project" value="UniProtKB-EC"/>
</dbReference>
<dbReference type="PANTHER" id="PTHR42738">
    <property type="entry name" value="HYDROXYMETHYLGLUTARYL-COA LYASE"/>
    <property type="match status" value="1"/>
</dbReference>
<evidence type="ECO:0000256" key="5">
    <source>
        <dbReference type="ARBA" id="ARBA00023239"/>
    </source>
</evidence>
<keyword evidence="8" id="KW-1133">Transmembrane helix</keyword>
<gene>
    <name evidence="10" type="primary">liuE</name>
    <name evidence="10" type="ORF">LOCC1_G004752</name>
</gene>
<dbReference type="GO" id="GO:0006552">
    <property type="term" value="P:L-leucine catabolic process"/>
    <property type="evidence" value="ECO:0007669"/>
    <property type="project" value="TreeGrafter"/>
</dbReference>
<feature type="domain" description="Pyruvate carboxyltransferase" evidence="9">
    <location>
        <begin position="826"/>
        <end position="1136"/>
    </location>
</feature>
<keyword evidence="5 10" id="KW-0456">Lyase</keyword>
<accession>A0A8H8UDY7</accession>
<dbReference type="EC" id="4.1.3.4" evidence="3"/>
<evidence type="ECO:0000313" key="10">
    <source>
        <dbReference type="EMBL" id="TVY44535.1"/>
    </source>
</evidence>
<comment type="pathway">
    <text evidence="1">Metabolic intermediate metabolism; (S)-3-hydroxy-3-methylglutaryl-CoA degradation; acetoacetate from (S)-3-hydroxy-3-methylglutaryl-CoA: step 1/1.</text>
</comment>
<feature type="transmembrane region" description="Helical" evidence="8">
    <location>
        <begin position="179"/>
        <end position="199"/>
    </location>
</feature>
<sequence length="1166" mass="127249">MWPEKVLPQFNDSEYPKDLKDPSVCKSFEVDEEKANSDLSKHSKSRRLRSVFQHNKDPLPDHSDIYFGKTNWRSIGNLLLAIYATLSSTLSLAIAIWQPRYGKWIGPTGHLTPSTADLLFSLFAKTIEIASAGVYINFLGQFLTRRSLRSRGISLADIAIREWITQPGLVIVQWGNFKYATTTILGCTSLLSAIAIYFFTTASNSLVSPHIAMGKWESAQFSGKVQQNFGNLPVMKKMCWAPIDAYLDSQNVGESCVNVLASGLANQDFNEFMKEWSKRVIGGDTDLSNLSSRPAATSSLFTATKVGGSWVQRSSSNISANFAKYGRVVNNITLSMPHPVVFYSAQVQFPKPIRGTGFGEHTIRASVLSPTSNTLCVNMQKSEIAPLVYVEWPNARFVPNTTGGRIAASDWVNDVPANISLQSNISQTYVEDIFRWGSVYNRAPPVFPQWPIDYNSIANISVPKSNSIYLLLKSPNTTDYTVCQMYGLMSQGCSTKHTQKIGTRTLDADCDGTPPSFGNALASGSFHAKPSTDFRDILGAWATATGLNGGLLSSNSSLVHTLSQLVVTNSSDEIPSFSTMMPSLSEGLAALSNSMLLKGSVNASFDNTTIKHAPIAPTLLPYDVMVQTQQYRSGPPAAWQGILYPILIIMFAANWYCLAYFIREMGLVVDFLEPHHLFSVAIDSPSESKRKAPKEGLVGSHSNVAWLLRRDHHRRLVFRKAGGDGWIGGGKRDGGMKRNIARASLAFPRIELPPVNSNTTPPHLTSPHLTHLVCHDKKIPNREMSLLRPVLGRRTLNLRVRLLRQLSTATNPAASRTNKHATSNRVRLVEVGPRDGLQNEKKTIPLTTKIELISRLAKTGLTDIEAGSFVAPKWVPQMADSNEIMEYILKYPPTSLNPIAYSFLAPNAKGLQNALSILRTHPNAYSTVSEQSTRPYGSSSLPNESAADPTTQKPLIELSVFAAATESFSQKNLNCSIAGSLSKFQEVIEAAKEQDLRVRAYISVVLGCPFEGYDVDPHRVAEIACDLMQMGADEISLGDTTGMGTAPRTKELLKAMRSAGIRSEDIAMHFHDTYGQALVNTAVSLESGITTFDSSVGGLGGCPYSPGATGNVSTEDMIYFVESLGMTTGVDLDAVTDIGAWITNEIGRGNSSSVGKAILGKRLAQQ</sequence>
<feature type="transmembrane region" description="Helical" evidence="8">
    <location>
        <begin position="78"/>
        <end position="98"/>
    </location>
</feature>
<reference evidence="10 11" key="1">
    <citation type="submission" date="2018-05" db="EMBL/GenBank/DDBJ databases">
        <title>Genome sequencing and assembly of the regulated plant pathogen Lachnellula willkommii and related sister species for the development of diagnostic species identification markers.</title>
        <authorList>
            <person name="Giroux E."/>
            <person name="Bilodeau G."/>
        </authorList>
    </citation>
    <scope>NUCLEOTIDE SEQUENCE [LARGE SCALE GENOMIC DNA]</scope>
    <source>
        <strain evidence="10 11">CBS 160.35</strain>
    </source>
</reference>
<evidence type="ECO:0000256" key="6">
    <source>
        <dbReference type="ARBA" id="ARBA00049877"/>
    </source>
</evidence>
<comment type="catalytic activity">
    <reaction evidence="6">
        <text>(3S)-3-hydroxy-3-methylglutaryl-CoA = acetoacetate + acetyl-CoA</text>
        <dbReference type="Rhea" id="RHEA:24404"/>
        <dbReference type="ChEBI" id="CHEBI:13705"/>
        <dbReference type="ChEBI" id="CHEBI:43074"/>
        <dbReference type="ChEBI" id="CHEBI:57288"/>
        <dbReference type="EC" id="4.1.3.4"/>
    </reaction>
</comment>
<dbReference type="InterPro" id="IPR013785">
    <property type="entry name" value="Aldolase_TIM"/>
</dbReference>
<comment type="similarity">
    <text evidence="2">Belongs to the HMG-CoA lyase family.</text>
</comment>
<dbReference type="EMBL" id="QGMI01000230">
    <property type="protein sequence ID" value="TVY44535.1"/>
    <property type="molecule type" value="Genomic_DNA"/>
</dbReference>
<proteinExistence type="inferred from homology"/>
<evidence type="ECO:0000256" key="4">
    <source>
        <dbReference type="ARBA" id="ARBA00022723"/>
    </source>
</evidence>
<organism evidence="10 11">
    <name type="scientific">Lachnellula occidentalis</name>
    <dbReference type="NCBI Taxonomy" id="215460"/>
    <lineage>
        <taxon>Eukaryota</taxon>
        <taxon>Fungi</taxon>
        <taxon>Dikarya</taxon>
        <taxon>Ascomycota</taxon>
        <taxon>Pezizomycotina</taxon>
        <taxon>Leotiomycetes</taxon>
        <taxon>Helotiales</taxon>
        <taxon>Lachnaceae</taxon>
        <taxon>Lachnellula</taxon>
    </lineage>
</organism>
<dbReference type="NCBIfam" id="NF004283">
    <property type="entry name" value="PRK05692.1"/>
    <property type="match status" value="1"/>
</dbReference>
<dbReference type="AlphaFoldDB" id="A0A8H8UDY7"/>
<dbReference type="Pfam" id="PF00682">
    <property type="entry name" value="HMGL-like"/>
    <property type="match status" value="1"/>
</dbReference>
<name>A0A8H8UDY7_9HELO</name>
<protein>
    <recommendedName>
        <fullName evidence="3">hydroxymethylglutaryl-CoA lyase</fullName>
        <ecNumber evidence="3">4.1.3.4</ecNumber>
    </recommendedName>
</protein>
<evidence type="ECO:0000256" key="2">
    <source>
        <dbReference type="ARBA" id="ARBA00009405"/>
    </source>
</evidence>
<dbReference type="UniPathway" id="UPA00896">
    <property type="reaction ID" value="UER00863"/>
</dbReference>
<dbReference type="Proteomes" id="UP000443090">
    <property type="component" value="Unassembled WGS sequence"/>
</dbReference>
<dbReference type="CDD" id="cd07938">
    <property type="entry name" value="DRE_TIM_HMGL"/>
    <property type="match status" value="1"/>
</dbReference>
<dbReference type="GO" id="GO:0046951">
    <property type="term" value="P:ketone body biosynthetic process"/>
    <property type="evidence" value="ECO:0007669"/>
    <property type="project" value="TreeGrafter"/>
</dbReference>
<keyword evidence="11" id="KW-1185">Reference proteome</keyword>
<dbReference type="PANTHER" id="PTHR42738:SF7">
    <property type="entry name" value="HYDROXYMETHYLGLUTARYL-COA LYASE"/>
    <property type="match status" value="1"/>
</dbReference>
<keyword evidence="8" id="KW-0472">Membrane</keyword>
<dbReference type="GO" id="GO:0046872">
    <property type="term" value="F:metal ion binding"/>
    <property type="evidence" value="ECO:0007669"/>
    <property type="project" value="UniProtKB-KW"/>
</dbReference>
<evidence type="ECO:0000313" key="11">
    <source>
        <dbReference type="Proteomes" id="UP000443090"/>
    </source>
</evidence>
<evidence type="ECO:0000259" key="9">
    <source>
        <dbReference type="PROSITE" id="PS50991"/>
    </source>
</evidence>
<evidence type="ECO:0000256" key="1">
    <source>
        <dbReference type="ARBA" id="ARBA00005143"/>
    </source>
</evidence>
<dbReference type="InterPro" id="IPR043594">
    <property type="entry name" value="HMGL"/>
</dbReference>
<evidence type="ECO:0000256" key="3">
    <source>
        <dbReference type="ARBA" id="ARBA00012910"/>
    </source>
</evidence>
<comment type="caution">
    <text evidence="10">The sequence shown here is derived from an EMBL/GenBank/DDBJ whole genome shotgun (WGS) entry which is preliminary data.</text>
</comment>
<evidence type="ECO:0000256" key="8">
    <source>
        <dbReference type="SAM" id="Phobius"/>
    </source>
</evidence>
<feature type="region of interest" description="Disordered" evidence="7">
    <location>
        <begin position="1"/>
        <end position="21"/>
    </location>
</feature>
<dbReference type="OrthoDB" id="4721035at2759"/>
<evidence type="ECO:0000256" key="7">
    <source>
        <dbReference type="SAM" id="MobiDB-lite"/>
    </source>
</evidence>
<dbReference type="InterPro" id="IPR000891">
    <property type="entry name" value="PYR_CT"/>
</dbReference>
<dbReference type="Gene3D" id="3.20.20.70">
    <property type="entry name" value="Aldolase class I"/>
    <property type="match status" value="1"/>
</dbReference>
<feature type="region of interest" description="Disordered" evidence="7">
    <location>
        <begin position="928"/>
        <end position="949"/>
    </location>
</feature>
<dbReference type="PROSITE" id="PS50991">
    <property type="entry name" value="PYR_CT"/>
    <property type="match status" value="1"/>
</dbReference>
<keyword evidence="8" id="KW-0812">Transmembrane</keyword>
<dbReference type="SUPFAM" id="SSF51569">
    <property type="entry name" value="Aldolase"/>
    <property type="match status" value="1"/>
</dbReference>
<keyword evidence="4" id="KW-0479">Metal-binding</keyword>
<feature type="transmembrane region" description="Helical" evidence="8">
    <location>
        <begin position="118"/>
        <end position="139"/>
    </location>
</feature>